<feature type="region of interest" description="Disordered" evidence="9">
    <location>
        <begin position="1"/>
        <end position="25"/>
    </location>
</feature>
<sequence>MVRWSARMVGWSRPDPGRGDGGRDRGGVVSLSTHVLDTATGRPAAGLPLRLERAVRTLDGTTTGWIAVTEAVTDDDGRVADLPATIPGPWRLVFDTASRSAFFPEVTIAFVIEDPAGHHHVPLLLAPFGYSTYRGS</sequence>
<dbReference type="CDD" id="cd05822">
    <property type="entry name" value="TLP_HIUase"/>
    <property type="match status" value="1"/>
</dbReference>
<dbReference type="InterPro" id="IPR023416">
    <property type="entry name" value="Transthyretin/HIU_hydrolase_d"/>
</dbReference>
<dbReference type="InterPro" id="IPR014306">
    <property type="entry name" value="Hydroxyisourate_hydrolase"/>
</dbReference>
<evidence type="ECO:0000256" key="6">
    <source>
        <dbReference type="ARBA" id="ARBA00022801"/>
    </source>
</evidence>
<evidence type="ECO:0000259" key="10">
    <source>
        <dbReference type="Pfam" id="PF00576"/>
    </source>
</evidence>
<comment type="similarity">
    <text evidence="3 8">Belongs to the transthyretin family. 5-hydroxyisourate hydrolase subfamily.</text>
</comment>
<dbReference type="PANTHER" id="PTHR10395:SF7">
    <property type="entry name" value="5-HYDROXYISOURATE HYDROLASE"/>
    <property type="match status" value="1"/>
</dbReference>
<dbReference type="Gene3D" id="2.60.40.180">
    <property type="entry name" value="Transthyretin/hydroxyisourate hydrolase domain"/>
    <property type="match status" value="1"/>
</dbReference>
<dbReference type="PRINTS" id="PR00189">
    <property type="entry name" value="TRNSTHYRETIN"/>
</dbReference>
<dbReference type="InterPro" id="IPR036817">
    <property type="entry name" value="Transthyretin/HIU_hydrolase_sf"/>
</dbReference>
<evidence type="ECO:0000256" key="4">
    <source>
        <dbReference type="ARBA" id="ARBA00011881"/>
    </source>
</evidence>
<accession>Q2JER6</accession>
<reference evidence="11 12" key="1">
    <citation type="journal article" date="2007" name="Genome Res.">
        <title>Genome characteristics of facultatively symbiotic Frankia sp. strains reflect host range and host plant biogeography.</title>
        <authorList>
            <person name="Normand P."/>
            <person name="Lapierre P."/>
            <person name="Tisa L.S."/>
            <person name="Gogarten J.P."/>
            <person name="Alloisio N."/>
            <person name="Bagnarol E."/>
            <person name="Bassi C.A."/>
            <person name="Berry A.M."/>
            <person name="Bickhart D.M."/>
            <person name="Choisne N."/>
            <person name="Couloux A."/>
            <person name="Cournoyer B."/>
            <person name="Cruveiller S."/>
            <person name="Daubin V."/>
            <person name="Demange N."/>
            <person name="Francino M.P."/>
            <person name="Goltsman E."/>
            <person name="Huang Y."/>
            <person name="Kopp O.R."/>
            <person name="Labarre L."/>
            <person name="Lapidus A."/>
            <person name="Lavire C."/>
            <person name="Marechal J."/>
            <person name="Martinez M."/>
            <person name="Mastronunzio J.E."/>
            <person name="Mullin B.C."/>
            <person name="Niemann J."/>
            <person name="Pujic P."/>
            <person name="Rawnsley T."/>
            <person name="Rouy Z."/>
            <person name="Schenowitz C."/>
            <person name="Sellstedt A."/>
            <person name="Tavares F."/>
            <person name="Tomkins J.P."/>
            <person name="Vallenet D."/>
            <person name="Valverde C."/>
            <person name="Wall L.G."/>
            <person name="Wang Y."/>
            <person name="Medigue C."/>
            <person name="Benson D.R."/>
        </authorList>
    </citation>
    <scope>NUCLEOTIDE SEQUENCE [LARGE SCALE GENOMIC DNA]</scope>
    <source>
        <strain evidence="12">DSM 45818 / CECT 9043 / CcI3</strain>
    </source>
</reference>
<comment type="catalytic activity">
    <reaction evidence="1 8">
        <text>5-hydroxyisourate + H2O = 5-hydroxy-2-oxo-4-ureido-2,5-dihydro-1H-imidazole-5-carboxylate + H(+)</text>
        <dbReference type="Rhea" id="RHEA:23736"/>
        <dbReference type="ChEBI" id="CHEBI:15377"/>
        <dbReference type="ChEBI" id="CHEBI:15378"/>
        <dbReference type="ChEBI" id="CHEBI:18072"/>
        <dbReference type="ChEBI" id="CHEBI:58639"/>
        <dbReference type="EC" id="3.5.2.17"/>
    </reaction>
</comment>
<gene>
    <name evidence="11" type="ordered locus">Francci3_0842</name>
</gene>
<dbReference type="HOGENOM" id="CLU_115536_1_0_11"/>
<dbReference type="Pfam" id="PF00576">
    <property type="entry name" value="Transthyretin"/>
    <property type="match status" value="1"/>
</dbReference>
<protein>
    <recommendedName>
        <fullName evidence="8">5-hydroxyisourate hydrolase</fullName>
        <shortName evidence="8">HIU hydrolase</shortName>
        <shortName evidence="8">HIUHase</shortName>
        <ecNumber evidence="8">3.5.2.17</ecNumber>
    </recommendedName>
</protein>
<dbReference type="STRING" id="106370.Francci3_0842"/>
<keyword evidence="5 8" id="KW-0659">Purine metabolism</keyword>
<dbReference type="eggNOG" id="COG2351">
    <property type="taxonomic scope" value="Bacteria"/>
</dbReference>
<evidence type="ECO:0000256" key="3">
    <source>
        <dbReference type="ARBA" id="ARBA00009850"/>
    </source>
</evidence>
<dbReference type="GO" id="GO:0006144">
    <property type="term" value="P:purine nucleobase metabolic process"/>
    <property type="evidence" value="ECO:0007669"/>
    <property type="project" value="UniProtKB-KW"/>
</dbReference>
<dbReference type="PhylomeDB" id="Q2JER6"/>
<dbReference type="EC" id="3.5.2.17" evidence="8"/>
<dbReference type="GO" id="GO:0033971">
    <property type="term" value="F:hydroxyisourate hydrolase activity"/>
    <property type="evidence" value="ECO:0007669"/>
    <property type="project" value="UniProtKB-EC"/>
</dbReference>
<dbReference type="PANTHER" id="PTHR10395">
    <property type="entry name" value="URICASE AND TRANSTHYRETIN-RELATED"/>
    <property type="match status" value="1"/>
</dbReference>
<dbReference type="Proteomes" id="UP000001937">
    <property type="component" value="Chromosome"/>
</dbReference>
<evidence type="ECO:0000313" key="12">
    <source>
        <dbReference type="Proteomes" id="UP000001937"/>
    </source>
</evidence>
<evidence type="ECO:0000313" key="11">
    <source>
        <dbReference type="EMBL" id="ABD10226.1"/>
    </source>
</evidence>
<keyword evidence="12" id="KW-1185">Reference proteome</keyword>
<name>Q2JER6_FRACC</name>
<dbReference type="KEGG" id="fra:Francci3_0842"/>
<keyword evidence="6 8" id="KW-0378">Hydrolase</keyword>
<evidence type="ECO:0000256" key="2">
    <source>
        <dbReference type="ARBA" id="ARBA00002704"/>
    </source>
</evidence>
<dbReference type="SUPFAM" id="SSF49472">
    <property type="entry name" value="Transthyretin (synonym: prealbumin)"/>
    <property type="match status" value="1"/>
</dbReference>
<dbReference type="EMBL" id="CP000249">
    <property type="protein sequence ID" value="ABD10226.1"/>
    <property type="molecule type" value="Genomic_DNA"/>
</dbReference>
<feature type="binding site" evidence="7">
    <location>
        <position position="133"/>
    </location>
    <ligand>
        <name>substrate</name>
    </ligand>
</feature>
<dbReference type="InterPro" id="IPR000895">
    <property type="entry name" value="Transthyretin/HIU_hydrolase"/>
</dbReference>
<feature type="compositionally biased region" description="Basic and acidic residues" evidence="9">
    <location>
        <begin position="15"/>
        <end position="25"/>
    </location>
</feature>
<dbReference type="AlphaFoldDB" id="Q2JER6"/>
<comment type="function">
    <text evidence="2">Catalyzes the hydrolysis of 5-hydroxyisourate (HIU) to 2-oxo-4-hydroxy-4-carboxy-5-ureidoimidazoline (OHCU).</text>
</comment>
<dbReference type="NCBIfam" id="TIGR02962">
    <property type="entry name" value="hdxy_isourate"/>
    <property type="match status" value="1"/>
</dbReference>
<proteinExistence type="inferred from homology"/>
<feature type="binding site" evidence="7">
    <location>
        <position position="34"/>
    </location>
    <ligand>
        <name>substrate</name>
    </ligand>
</feature>
<feature type="binding site" evidence="7">
    <location>
        <position position="78"/>
    </location>
    <ligand>
        <name>substrate</name>
    </ligand>
</feature>
<evidence type="ECO:0000256" key="9">
    <source>
        <dbReference type="SAM" id="MobiDB-lite"/>
    </source>
</evidence>
<organism evidence="11 12">
    <name type="scientific">Frankia casuarinae (strain DSM 45818 / CECT 9043 / HFP020203 / CcI3)</name>
    <dbReference type="NCBI Taxonomy" id="106370"/>
    <lineage>
        <taxon>Bacteria</taxon>
        <taxon>Bacillati</taxon>
        <taxon>Actinomycetota</taxon>
        <taxon>Actinomycetes</taxon>
        <taxon>Frankiales</taxon>
        <taxon>Frankiaceae</taxon>
        <taxon>Frankia</taxon>
    </lineage>
</organism>
<evidence type="ECO:0000256" key="8">
    <source>
        <dbReference type="RuleBase" id="RU361270"/>
    </source>
</evidence>
<evidence type="ECO:0000256" key="5">
    <source>
        <dbReference type="ARBA" id="ARBA00022631"/>
    </source>
</evidence>
<evidence type="ECO:0000256" key="1">
    <source>
        <dbReference type="ARBA" id="ARBA00001043"/>
    </source>
</evidence>
<evidence type="ECO:0000256" key="7">
    <source>
        <dbReference type="PIRSR" id="PIRSR600895-51"/>
    </source>
</evidence>
<comment type="subunit">
    <text evidence="4 8">Homotetramer.</text>
</comment>
<feature type="domain" description="Transthyretin/hydroxyisourate hydrolase" evidence="10">
    <location>
        <begin position="31"/>
        <end position="135"/>
    </location>
</feature>